<reference evidence="2 3" key="1">
    <citation type="submission" date="2018-08" db="EMBL/GenBank/DDBJ databases">
        <title>A genome reference for cultivated species of the human gut microbiota.</title>
        <authorList>
            <person name="Zou Y."/>
            <person name="Xue W."/>
            <person name="Luo G."/>
        </authorList>
    </citation>
    <scope>NUCLEOTIDE SEQUENCE [LARGE SCALE GENOMIC DNA]</scope>
    <source>
        <strain evidence="2 3">AM23-3</strain>
    </source>
</reference>
<evidence type="ECO:0000313" key="3">
    <source>
        <dbReference type="Proteomes" id="UP000284579"/>
    </source>
</evidence>
<protein>
    <submittedName>
        <fullName evidence="2">Uncharacterized protein</fullName>
    </submittedName>
</protein>
<dbReference type="Proteomes" id="UP000284579">
    <property type="component" value="Unassembled WGS sequence"/>
</dbReference>
<feature type="region of interest" description="Disordered" evidence="1">
    <location>
        <begin position="424"/>
        <end position="443"/>
    </location>
</feature>
<accession>A0A414QDP7</accession>
<name>A0A414QDP7_9FIRM</name>
<evidence type="ECO:0000256" key="1">
    <source>
        <dbReference type="SAM" id="MobiDB-lite"/>
    </source>
</evidence>
<evidence type="ECO:0000313" key="2">
    <source>
        <dbReference type="EMBL" id="RHF78877.1"/>
    </source>
</evidence>
<dbReference type="EMBL" id="QRHO01000065">
    <property type="protein sequence ID" value="RHF78877.1"/>
    <property type="molecule type" value="Genomic_DNA"/>
</dbReference>
<gene>
    <name evidence="2" type="ORF">DW656_17485</name>
</gene>
<proteinExistence type="predicted"/>
<sequence>MSEIKTKISTYNDVVDLFGEEKAADMLSEALDWSTIDPKNDKKNIMERKALLLDPYMTYEGEDYCKHIVAGFLGDRDLDWASGYIDEEKIKNGQVMPADLKSALSMALDNELSTSWAYLDALSSQCAEIFNKFAGYIESAGLARGVLVPGEYELDSNALNADVSERFNIQYGFQCDQMIDAMQFDMTLILTEKVDSMDGYRLIQSVCDWREENLEVIEDAENNLDYGKVPSYMAYERPADIGTTIIDELCASQGTAVEKLVNYPTTKFERTMRDELFEALAVNETTISLMAKVPSSVFLDAVACMDSRYMSGHTVDTGHAFTVSPGTYEPYIGIHDPVYGAGYMMVDLDKPFEVPMNRIWIAMDDYSGPETKEGLRGMYHSPQDVSAFSDPFCGSVSVTSTRDEKQEPAKSGLEAKRDACAISAAHLDSPNTEIPNGKNMERE</sequence>
<dbReference type="AlphaFoldDB" id="A0A414QDP7"/>
<organism evidence="2 3">
    <name type="scientific">Coprococcus comes</name>
    <dbReference type="NCBI Taxonomy" id="410072"/>
    <lineage>
        <taxon>Bacteria</taxon>
        <taxon>Bacillati</taxon>
        <taxon>Bacillota</taxon>
        <taxon>Clostridia</taxon>
        <taxon>Lachnospirales</taxon>
        <taxon>Lachnospiraceae</taxon>
        <taxon>Coprococcus</taxon>
    </lineage>
</organism>
<comment type="caution">
    <text evidence="2">The sequence shown here is derived from an EMBL/GenBank/DDBJ whole genome shotgun (WGS) entry which is preliminary data.</text>
</comment>
<dbReference type="RefSeq" id="WP_118199858.1">
    <property type="nucleotide sequence ID" value="NZ_QRHO01000065.1"/>
</dbReference>